<reference evidence="1" key="1">
    <citation type="submission" date="2020-05" db="EMBL/GenBank/DDBJ databases">
        <title>Chitinophaga laudate sp. nov., isolated from a tropical peat swamp.</title>
        <authorList>
            <person name="Goh C.B.S."/>
            <person name="Lee M.S."/>
            <person name="Parimannan S."/>
            <person name="Pasbakhsh P."/>
            <person name="Yule C.M."/>
            <person name="Rajandas H."/>
            <person name="Loke S."/>
            <person name="Croft L."/>
            <person name="Tan J.B.L."/>
        </authorList>
    </citation>
    <scope>NUCLEOTIDE SEQUENCE</scope>
    <source>
        <strain evidence="1">Mgbs1</strain>
    </source>
</reference>
<accession>A0A3S1CUS8</accession>
<sequence>MNMVWNAIKSDVAGLSVVIALSAFSMWNSHFRTFDQILGCVTSGTVILLLSHRIYFKTKLTLKTNAECFIMHIALELPPLERLRVIKSMAACQELPKRYRRAAEEVYHNIVREINNGDDSQDPEALQRNYASFSMN</sequence>
<proteinExistence type="predicted"/>
<keyword evidence="2" id="KW-1185">Reference proteome</keyword>
<gene>
    <name evidence="1" type="ORF">ECE50_029770</name>
</gene>
<evidence type="ECO:0000313" key="1">
    <source>
        <dbReference type="EMBL" id="NSL91048.1"/>
    </source>
</evidence>
<comment type="caution">
    <text evidence="1">The sequence shown here is derived from an EMBL/GenBank/DDBJ whole genome shotgun (WGS) entry which is preliminary data.</text>
</comment>
<name>A0A3S1CUS8_9BACT</name>
<dbReference type="EMBL" id="RIAR02000001">
    <property type="protein sequence ID" value="NSL91048.1"/>
    <property type="molecule type" value="Genomic_DNA"/>
</dbReference>
<evidence type="ECO:0000313" key="2">
    <source>
        <dbReference type="Proteomes" id="UP000281028"/>
    </source>
</evidence>
<dbReference type="RefSeq" id="WP_127044082.1">
    <property type="nucleotide sequence ID" value="NZ_JAABOK010000010.1"/>
</dbReference>
<dbReference type="Proteomes" id="UP000281028">
    <property type="component" value="Unassembled WGS sequence"/>
</dbReference>
<protein>
    <submittedName>
        <fullName evidence="1">Uncharacterized protein</fullName>
    </submittedName>
</protein>
<dbReference type="AlphaFoldDB" id="A0A3S1CUS8"/>
<organism evidence="1 2">
    <name type="scientific">Chitinophaga solisilvae</name>
    <dbReference type="NCBI Taxonomy" id="1233460"/>
    <lineage>
        <taxon>Bacteria</taxon>
        <taxon>Pseudomonadati</taxon>
        <taxon>Bacteroidota</taxon>
        <taxon>Chitinophagia</taxon>
        <taxon>Chitinophagales</taxon>
        <taxon>Chitinophagaceae</taxon>
        <taxon>Chitinophaga</taxon>
    </lineage>
</organism>